<dbReference type="InterPro" id="IPR050742">
    <property type="entry name" value="Helicase_Restrict-Modif_Enz"/>
</dbReference>
<dbReference type="Gene3D" id="3.40.50.300">
    <property type="entry name" value="P-loop containing nucleotide triphosphate hydrolases"/>
    <property type="match status" value="2"/>
</dbReference>
<dbReference type="RefSeq" id="WP_379049624.1">
    <property type="nucleotide sequence ID" value="NZ_JBHUIK010000001.1"/>
</dbReference>
<dbReference type="InterPro" id="IPR027417">
    <property type="entry name" value="P-loop_NTPase"/>
</dbReference>
<dbReference type="InterPro" id="IPR001650">
    <property type="entry name" value="Helicase_C-like"/>
</dbReference>
<dbReference type="InterPro" id="IPR014001">
    <property type="entry name" value="Helicase_ATP-bd"/>
</dbReference>
<dbReference type="PANTHER" id="PTHR47396">
    <property type="entry name" value="TYPE I RESTRICTION ENZYME ECOKI R PROTEIN"/>
    <property type="match status" value="1"/>
</dbReference>
<dbReference type="SMART" id="SM00487">
    <property type="entry name" value="DEXDc"/>
    <property type="match status" value="1"/>
</dbReference>
<dbReference type="CDD" id="cd17926">
    <property type="entry name" value="DEXHc_RE"/>
    <property type="match status" value="1"/>
</dbReference>
<keyword evidence="5" id="KW-1185">Reference proteome</keyword>
<evidence type="ECO:0000259" key="3">
    <source>
        <dbReference type="PROSITE" id="PS51194"/>
    </source>
</evidence>
<name>A0ABW5BU93_9BACI</name>
<feature type="domain" description="Helicase ATP-binding" evidence="2">
    <location>
        <begin position="419"/>
        <end position="569"/>
    </location>
</feature>
<proteinExistence type="predicted"/>
<comment type="caution">
    <text evidence="4">The sequence shown here is derived from an EMBL/GenBank/DDBJ whole genome shotgun (WGS) entry which is preliminary data.</text>
</comment>
<evidence type="ECO:0000313" key="4">
    <source>
        <dbReference type="EMBL" id="MFD2212395.1"/>
    </source>
</evidence>
<dbReference type="SUPFAM" id="SSF52540">
    <property type="entry name" value="P-loop containing nucleoside triphosphate hydrolases"/>
    <property type="match status" value="2"/>
</dbReference>
<feature type="coiled-coil region" evidence="1">
    <location>
        <begin position="1"/>
        <end position="35"/>
    </location>
</feature>
<dbReference type="Proteomes" id="UP001597318">
    <property type="component" value="Unassembled WGS sequence"/>
</dbReference>
<dbReference type="PROSITE" id="PS51192">
    <property type="entry name" value="HELICASE_ATP_BIND_1"/>
    <property type="match status" value="1"/>
</dbReference>
<protein>
    <submittedName>
        <fullName evidence="4">DEAD/DEAH box helicase family protein</fullName>
    </submittedName>
</protein>
<dbReference type="InterPro" id="IPR006935">
    <property type="entry name" value="Helicase/UvrB_N"/>
</dbReference>
<dbReference type="CDD" id="cd18785">
    <property type="entry name" value="SF2_C"/>
    <property type="match status" value="1"/>
</dbReference>
<keyword evidence="1" id="KW-0175">Coiled coil</keyword>
<keyword evidence="4" id="KW-0347">Helicase</keyword>
<keyword evidence="4" id="KW-0067">ATP-binding</keyword>
<sequence length="782" mass="89582">MDNLEERLYKKIDECNRLQEENRKLKELLRQHNIHVDSPAQRNDVLNSKQQKIQERLILFKKLFKGRNDVYAVRWESTSGKSGYSPACEYEWHPTICKKPAIKCNQCQHRKLVPLTDKVLYDHLTGKATIGIYPLLENEACWFLAVDFDKKSWQEDVSAFYQTCKKLKVPASIERSRSGKGCHVWIFFESPIPASLARKLGNSLLELTLETRYELGLDSYDRLFPNQDTLPSGGFGNLIALPLQGKPRKEANSVFIDENFKPFFDQWEFLSNIKRMKKEEVLQVTQNRNLSHDSNEESSESAFIKPVKVNIILKNGLYINKEGLSASLLNKLVSLGTFRNPEFYKAQAKRMSTHGLPRMINCSDIQEEYVVVPRGCFDQIEELFKEQKIEAEIHDMTNRGVSVPIQFTGVLRSEQEDAVSMLAKSTYGTLAATTGFGKTVVAAALIAKRGINTLIIVHRKQLIEQWKERLSSFFAHTDNIIGQIGGGKNKATGKIDIATIQSLNHNGTIKDIVKNYGQVIVDECHHISAYSFEKVLKEVEATYVHGLTATPTRKDGLHPIMNMQLGPIRYKVSAKDQAKIRPFEHILIPKYTNFKSNSTEEGKDIQKIYSELINNQNRNEMIFNDILTELEKGSVPLILTERIEHVSLLVEMLKGFAKNIITLTGGMSKKEEKDKYKTLNNVKDNEEMVIVATGKYIGEGFDYSRLDTLFLVMPLSWKGTLQQYVGRLHRLHDNKTKVKVYDYVDHKEPMLKTMFEKRMKGYQALGYKVLEVEESVTQMKLF</sequence>
<keyword evidence="4" id="KW-0378">Hydrolase</keyword>
<dbReference type="PANTHER" id="PTHR47396:SF1">
    <property type="entry name" value="ATP-DEPENDENT HELICASE IRC3-RELATED"/>
    <property type="match status" value="1"/>
</dbReference>
<dbReference type="GO" id="GO:0004386">
    <property type="term" value="F:helicase activity"/>
    <property type="evidence" value="ECO:0007669"/>
    <property type="project" value="UniProtKB-KW"/>
</dbReference>
<feature type="domain" description="Helicase C-terminal" evidence="3">
    <location>
        <begin position="622"/>
        <end position="782"/>
    </location>
</feature>
<dbReference type="InterPro" id="IPR054347">
    <property type="entry name" value="TOTE_primase"/>
</dbReference>
<accession>A0ABW5BU93</accession>
<keyword evidence="4" id="KW-0547">Nucleotide-binding</keyword>
<gene>
    <name evidence="4" type="ORF">ACFSKK_01570</name>
</gene>
<organism evidence="4 5">
    <name type="scientific">Metabacillus endolithicus</name>
    <dbReference type="NCBI Taxonomy" id="1535204"/>
    <lineage>
        <taxon>Bacteria</taxon>
        <taxon>Bacillati</taxon>
        <taxon>Bacillota</taxon>
        <taxon>Bacilli</taxon>
        <taxon>Bacillales</taxon>
        <taxon>Bacillaceae</taxon>
        <taxon>Metabacillus</taxon>
    </lineage>
</organism>
<evidence type="ECO:0000256" key="1">
    <source>
        <dbReference type="SAM" id="Coils"/>
    </source>
</evidence>
<dbReference type="PROSITE" id="PS51194">
    <property type="entry name" value="HELICASE_CTER"/>
    <property type="match status" value="1"/>
</dbReference>
<dbReference type="Pfam" id="PF22548">
    <property type="entry name" value="AEP-TOTE"/>
    <property type="match status" value="1"/>
</dbReference>
<evidence type="ECO:0000259" key="2">
    <source>
        <dbReference type="PROSITE" id="PS51192"/>
    </source>
</evidence>
<dbReference type="Pfam" id="PF00271">
    <property type="entry name" value="Helicase_C"/>
    <property type="match status" value="1"/>
</dbReference>
<dbReference type="Pfam" id="PF04851">
    <property type="entry name" value="ResIII"/>
    <property type="match status" value="1"/>
</dbReference>
<reference evidence="5" key="1">
    <citation type="journal article" date="2019" name="Int. J. Syst. Evol. Microbiol.">
        <title>The Global Catalogue of Microorganisms (GCM) 10K type strain sequencing project: providing services to taxonomists for standard genome sequencing and annotation.</title>
        <authorList>
            <consortium name="The Broad Institute Genomics Platform"/>
            <consortium name="The Broad Institute Genome Sequencing Center for Infectious Disease"/>
            <person name="Wu L."/>
            <person name="Ma J."/>
        </authorList>
    </citation>
    <scope>NUCLEOTIDE SEQUENCE [LARGE SCALE GENOMIC DNA]</scope>
    <source>
        <strain evidence="5">CGMCC 1.15474</strain>
    </source>
</reference>
<evidence type="ECO:0000313" key="5">
    <source>
        <dbReference type="Proteomes" id="UP001597318"/>
    </source>
</evidence>
<dbReference type="EMBL" id="JBHUIK010000001">
    <property type="protein sequence ID" value="MFD2212395.1"/>
    <property type="molecule type" value="Genomic_DNA"/>
</dbReference>